<keyword evidence="1" id="KW-0004">4Fe-4S</keyword>
<dbReference type="Pfam" id="PF13247">
    <property type="entry name" value="Fer4_11"/>
    <property type="match status" value="1"/>
</dbReference>
<dbReference type="OrthoDB" id="9810688at2"/>
<evidence type="ECO:0000256" key="4">
    <source>
        <dbReference type="ARBA" id="ARBA00023014"/>
    </source>
</evidence>
<dbReference type="InterPro" id="IPR054822">
    <property type="entry name" value="DsrO-like"/>
</dbReference>
<evidence type="ECO:0000259" key="5">
    <source>
        <dbReference type="PROSITE" id="PS51379"/>
    </source>
</evidence>
<dbReference type="AlphaFoldDB" id="A0A4Z0R1E8"/>
<dbReference type="GO" id="GO:0051539">
    <property type="term" value="F:4 iron, 4 sulfur cluster binding"/>
    <property type="evidence" value="ECO:0007669"/>
    <property type="project" value="UniProtKB-KW"/>
</dbReference>
<feature type="domain" description="4Fe-4S ferredoxin-type" evidence="5">
    <location>
        <begin position="147"/>
        <end position="176"/>
    </location>
</feature>
<keyword evidence="4" id="KW-0411">Iron-sulfur</keyword>
<dbReference type="InterPro" id="IPR017900">
    <property type="entry name" value="4Fe4S_Fe_S_CS"/>
</dbReference>
<reference evidence="6 7" key="1">
    <citation type="submission" date="2019-03" db="EMBL/GenBank/DDBJ databases">
        <title>Draft Genome Sequence of Desulfosporosinus fructosivorans Strain 63.6F, Isolated from Marine Sediment in the Baltic Sea.</title>
        <authorList>
            <person name="Hausmann B."/>
            <person name="Vandieken V."/>
            <person name="Pjevac P."/>
            <person name="Schreck K."/>
            <person name="Herbold C.W."/>
            <person name="Loy A."/>
        </authorList>
    </citation>
    <scope>NUCLEOTIDE SEQUENCE [LARGE SCALE GENOMIC DNA]</scope>
    <source>
        <strain evidence="6 7">63.6F</strain>
    </source>
</reference>
<evidence type="ECO:0000313" key="7">
    <source>
        <dbReference type="Proteomes" id="UP000298460"/>
    </source>
</evidence>
<dbReference type="PROSITE" id="PS00198">
    <property type="entry name" value="4FE4S_FER_1"/>
    <property type="match status" value="1"/>
</dbReference>
<dbReference type="EMBL" id="SPQQ01000014">
    <property type="protein sequence ID" value="TGE35456.1"/>
    <property type="molecule type" value="Genomic_DNA"/>
</dbReference>
<sequence length="267" mass="30231">MSINRRQFLRRAGMLTALGLGGTFAFTGFRKKEVAVAAEYGIEKKADLASRWAMVVDMSKFKSEDDYKRVQEACHTLHNVPEEIGNTKEEIKWIWKDDYHHTFGAGQNKYLDEHVIEAPFMVLCNHCENPPCVKACPTQATFKRRDGIVAMDFHRCIGCRFCMAACPFGARSFNFRDPRPFIKEVSTEYPTRTAGVVEKCNFCYERLAKGQKPACVETSKGGLIFGDLDDPNSEVRKIISTKFTIRRKPELGTQPSVYYLVGGDDNA</sequence>
<keyword evidence="2" id="KW-0479">Metal-binding</keyword>
<name>A0A4Z0R1E8_9FIRM</name>
<dbReference type="InterPro" id="IPR006311">
    <property type="entry name" value="TAT_signal"/>
</dbReference>
<dbReference type="PROSITE" id="PS51318">
    <property type="entry name" value="TAT"/>
    <property type="match status" value="1"/>
</dbReference>
<keyword evidence="3" id="KW-0408">Iron</keyword>
<comment type="caution">
    <text evidence="6">The sequence shown here is derived from an EMBL/GenBank/DDBJ whole genome shotgun (WGS) entry which is preliminary data.</text>
</comment>
<dbReference type="PANTHER" id="PTHR43177">
    <property type="entry name" value="PROTEIN NRFC"/>
    <property type="match status" value="1"/>
</dbReference>
<evidence type="ECO:0000256" key="3">
    <source>
        <dbReference type="ARBA" id="ARBA00023004"/>
    </source>
</evidence>
<dbReference type="PANTHER" id="PTHR43177:SF3">
    <property type="entry name" value="PROTEIN NRFC HOMOLOG"/>
    <property type="match status" value="1"/>
</dbReference>
<evidence type="ECO:0000313" key="6">
    <source>
        <dbReference type="EMBL" id="TGE35456.1"/>
    </source>
</evidence>
<organism evidence="6 7">
    <name type="scientific">Desulfosporosinus fructosivorans</name>
    <dbReference type="NCBI Taxonomy" id="2018669"/>
    <lineage>
        <taxon>Bacteria</taxon>
        <taxon>Bacillati</taxon>
        <taxon>Bacillota</taxon>
        <taxon>Clostridia</taxon>
        <taxon>Eubacteriales</taxon>
        <taxon>Desulfitobacteriaceae</taxon>
        <taxon>Desulfosporosinus</taxon>
    </lineage>
</organism>
<gene>
    <name evidence="6" type="ORF">E4K67_25265</name>
</gene>
<dbReference type="NCBIfam" id="NF045797">
    <property type="entry name" value="DsrO"/>
    <property type="match status" value="1"/>
</dbReference>
<protein>
    <submittedName>
        <fullName evidence="6">4Fe-4S dicluster domain-containing protein</fullName>
    </submittedName>
</protein>
<keyword evidence="7" id="KW-1185">Reference proteome</keyword>
<dbReference type="PROSITE" id="PS51379">
    <property type="entry name" value="4FE4S_FER_2"/>
    <property type="match status" value="1"/>
</dbReference>
<dbReference type="InterPro" id="IPR050954">
    <property type="entry name" value="ET_IronSulfur_Cluster-Binding"/>
</dbReference>
<dbReference type="GO" id="GO:0046872">
    <property type="term" value="F:metal ion binding"/>
    <property type="evidence" value="ECO:0007669"/>
    <property type="project" value="UniProtKB-KW"/>
</dbReference>
<dbReference type="InterPro" id="IPR017896">
    <property type="entry name" value="4Fe4S_Fe-S-bd"/>
</dbReference>
<proteinExistence type="predicted"/>
<dbReference type="RefSeq" id="WP_135551832.1">
    <property type="nucleotide sequence ID" value="NZ_SPQQ01000014.1"/>
</dbReference>
<accession>A0A4Z0R1E8</accession>
<dbReference type="Gene3D" id="3.30.70.20">
    <property type="match status" value="2"/>
</dbReference>
<dbReference type="Proteomes" id="UP000298460">
    <property type="component" value="Unassembled WGS sequence"/>
</dbReference>
<dbReference type="CDD" id="cd10551">
    <property type="entry name" value="PsrB"/>
    <property type="match status" value="1"/>
</dbReference>
<evidence type="ECO:0000256" key="2">
    <source>
        <dbReference type="ARBA" id="ARBA00022723"/>
    </source>
</evidence>
<dbReference type="SUPFAM" id="SSF54862">
    <property type="entry name" value="4Fe-4S ferredoxins"/>
    <property type="match status" value="1"/>
</dbReference>
<evidence type="ECO:0000256" key="1">
    <source>
        <dbReference type="ARBA" id="ARBA00022485"/>
    </source>
</evidence>